<organism evidence="1 2">
    <name type="scientific">Gryllus longicercus</name>
    <dbReference type="NCBI Taxonomy" id="2509291"/>
    <lineage>
        <taxon>Eukaryota</taxon>
        <taxon>Metazoa</taxon>
        <taxon>Ecdysozoa</taxon>
        <taxon>Arthropoda</taxon>
        <taxon>Hexapoda</taxon>
        <taxon>Insecta</taxon>
        <taxon>Pterygota</taxon>
        <taxon>Neoptera</taxon>
        <taxon>Polyneoptera</taxon>
        <taxon>Orthoptera</taxon>
        <taxon>Ensifera</taxon>
        <taxon>Gryllidea</taxon>
        <taxon>Grylloidea</taxon>
        <taxon>Gryllidae</taxon>
        <taxon>Gryllinae</taxon>
        <taxon>Gryllus</taxon>
    </lineage>
</organism>
<proteinExistence type="predicted"/>
<sequence>MATLLFSVSYSESVDRLVVKIFALLHLLPPRGATSHPRHASLPHALMATFRITALVTSPRCPISFEMFFINLNMLKLCICTCHLSEVHNSLKDSLLIFELQSHSYRVIATES</sequence>
<comment type="caution">
    <text evidence="1">The sequence shown here is derived from an EMBL/GenBank/DDBJ whole genome shotgun (WGS) entry which is preliminary data.</text>
</comment>
<keyword evidence="2" id="KW-1185">Reference proteome</keyword>
<protein>
    <submittedName>
        <fullName evidence="1">Uncharacterized protein</fullName>
    </submittedName>
</protein>
<evidence type="ECO:0000313" key="2">
    <source>
        <dbReference type="Proteomes" id="UP001378592"/>
    </source>
</evidence>
<name>A0AAN9Z2E4_9ORTH</name>
<accession>A0AAN9Z2E4</accession>
<dbReference type="EMBL" id="JAZDUA010000364">
    <property type="protein sequence ID" value="KAK7793716.1"/>
    <property type="molecule type" value="Genomic_DNA"/>
</dbReference>
<dbReference type="Proteomes" id="UP001378592">
    <property type="component" value="Unassembled WGS sequence"/>
</dbReference>
<gene>
    <name evidence="1" type="ORF">R5R35_007872</name>
</gene>
<reference evidence="1 2" key="1">
    <citation type="submission" date="2024-03" db="EMBL/GenBank/DDBJ databases">
        <title>The genome assembly and annotation of the cricket Gryllus longicercus Weissman &amp; Gray.</title>
        <authorList>
            <person name="Szrajer S."/>
            <person name="Gray D."/>
            <person name="Ylla G."/>
        </authorList>
    </citation>
    <scope>NUCLEOTIDE SEQUENCE [LARGE SCALE GENOMIC DNA]</scope>
    <source>
        <strain evidence="1">DAG 2021-001</strain>
        <tissue evidence="1">Whole body minus gut</tissue>
    </source>
</reference>
<evidence type="ECO:0000313" key="1">
    <source>
        <dbReference type="EMBL" id="KAK7793716.1"/>
    </source>
</evidence>
<dbReference type="AlphaFoldDB" id="A0AAN9Z2E4"/>